<comment type="caution">
    <text evidence="1">The sequence shown here is derived from an EMBL/GenBank/DDBJ whole genome shotgun (WGS) entry which is preliminary data.</text>
</comment>
<evidence type="ECO:0000313" key="2">
    <source>
        <dbReference type="Proteomes" id="UP001430455"/>
    </source>
</evidence>
<name>A0AAW4PJV4_9EURY</name>
<evidence type="ECO:0000313" key="1">
    <source>
        <dbReference type="EMBL" id="MBX0297843.1"/>
    </source>
</evidence>
<sequence length="107" mass="11871">MASEFLDEITMPTLFIVGGDNTQVELNREAYDQLPSEKELHVVEGAGHLFEDEGELEEVADVAADWLSGRYGERTCMISVTRTDSESSANSKWLGNSLMALSLRNNM</sequence>
<dbReference type="GO" id="GO:0016787">
    <property type="term" value="F:hydrolase activity"/>
    <property type="evidence" value="ECO:0007669"/>
    <property type="project" value="UniProtKB-KW"/>
</dbReference>
<organism evidence="1 2">
    <name type="scientific">Haloarcula nitratireducens</name>
    <dbReference type="NCBI Taxonomy" id="2487749"/>
    <lineage>
        <taxon>Archaea</taxon>
        <taxon>Methanobacteriati</taxon>
        <taxon>Methanobacteriota</taxon>
        <taxon>Stenosarchaea group</taxon>
        <taxon>Halobacteria</taxon>
        <taxon>Halobacteriales</taxon>
        <taxon>Haloarculaceae</taxon>
        <taxon>Haloarcula</taxon>
    </lineage>
</organism>
<protein>
    <submittedName>
        <fullName evidence="1">Alpha/beta hydrolase</fullName>
    </submittedName>
</protein>
<dbReference type="Gene3D" id="3.40.50.1820">
    <property type="entry name" value="alpha/beta hydrolase"/>
    <property type="match status" value="1"/>
</dbReference>
<dbReference type="AlphaFoldDB" id="A0AAW4PJV4"/>
<dbReference type="EMBL" id="RKLT01000029">
    <property type="protein sequence ID" value="MBX0297843.1"/>
    <property type="molecule type" value="Genomic_DNA"/>
</dbReference>
<dbReference type="SUPFAM" id="SSF53474">
    <property type="entry name" value="alpha/beta-Hydrolases"/>
    <property type="match status" value="1"/>
</dbReference>
<dbReference type="Proteomes" id="UP001430455">
    <property type="component" value="Unassembled WGS sequence"/>
</dbReference>
<accession>A0AAW4PJV4</accession>
<reference evidence="1 2" key="1">
    <citation type="submission" date="2021-06" db="EMBL/GenBank/DDBJ databases">
        <title>Halomicroarcula sp. a new haloarchaeum isolated from saline soil.</title>
        <authorList>
            <person name="Duran-Viseras A."/>
            <person name="Sanchez-Porro C."/>
            <person name="Ventosa A."/>
        </authorList>
    </citation>
    <scope>NUCLEOTIDE SEQUENCE [LARGE SCALE GENOMIC DNA]</scope>
    <source>
        <strain evidence="1 2">F27</strain>
    </source>
</reference>
<keyword evidence="1" id="KW-0378">Hydrolase</keyword>
<gene>
    <name evidence="1" type="ORF">EGH23_23540</name>
</gene>
<dbReference type="InterPro" id="IPR029058">
    <property type="entry name" value="AB_hydrolase_fold"/>
</dbReference>
<proteinExistence type="predicted"/>
<keyword evidence="2" id="KW-1185">Reference proteome</keyword>